<name>A0A561UBL2_9ACTN</name>
<dbReference type="AlphaFoldDB" id="A0A561UBL2"/>
<keyword evidence="3" id="KW-1185">Reference proteome</keyword>
<reference evidence="2 3" key="1">
    <citation type="submission" date="2019-06" db="EMBL/GenBank/DDBJ databases">
        <title>Sequencing the genomes of 1000 actinobacteria strains.</title>
        <authorList>
            <person name="Klenk H.-P."/>
        </authorList>
    </citation>
    <scope>NUCLEOTIDE SEQUENCE [LARGE SCALE GENOMIC DNA]</scope>
    <source>
        <strain evidence="2 3">DSM 44826</strain>
    </source>
</reference>
<sequence>MDNRQSRHERYNSPVHAARQDAVQAGIRRAFADQRTSGRLSPDGDANPSTTAGAGSVRHSLTVLLPVAAATELVLGLVGGLPALGLGATAIAATALLAGRYVAGAASQDSGLRREARLMTSRVPGLGDWYWTVRNGVDDDGYASALRPQLQRLFAAKLSEQHGVSLYAEPAKAAELIGPANWPWLDPEQPAPARTIPADRLGDLIQRLDTL</sequence>
<gene>
    <name evidence="2" type="ORF">FHX73_11501</name>
</gene>
<accession>A0A561UBL2</accession>
<dbReference type="RefSeq" id="WP_246213313.1">
    <property type="nucleotide sequence ID" value="NZ_BAAAMZ010000004.1"/>
</dbReference>
<dbReference type="EMBL" id="VIWT01000001">
    <property type="protein sequence ID" value="TWF96729.1"/>
    <property type="molecule type" value="Genomic_DNA"/>
</dbReference>
<evidence type="ECO:0000313" key="2">
    <source>
        <dbReference type="EMBL" id="TWF96729.1"/>
    </source>
</evidence>
<feature type="region of interest" description="Disordered" evidence="1">
    <location>
        <begin position="33"/>
        <end position="53"/>
    </location>
</feature>
<evidence type="ECO:0000256" key="1">
    <source>
        <dbReference type="SAM" id="MobiDB-lite"/>
    </source>
</evidence>
<dbReference type="Proteomes" id="UP000317940">
    <property type="component" value="Unassembled WGS sequence"/>
</dbReference>
<protein>
    <submittedName>
        <fullName evidence="2">Uncharacterized protein</fullName>
    </submittedName>
</protein>
<comment type="caution">
    <text evidence="2">The sequence shown here is derived from an EMBL/GenBank/DDBJ whole genome shotgun (WGS) entry which is preliminary data.</text>
</comment>
<organism evidence="2 3">
    <name type="scientific">Kitasatospora viridis</name>
    <dbReference type="NCBI Taxonomy" id="281105"/>
    <lineage>
        <taxon>Bacteria</taxon>
        <taxon>Bacillati</taxon>
        <taxon>Actinomycetota</taxon>
        <taxon>Actinomycetes</taxon>
        <taxon>Kitasatosporales</taxon>
        <taxon>Streptomycetaceae</taxon>
        <taxon>Kitasatospora</taxon>
    </lineage>
</organism>
<proteinExistence type="predicted"/>
<evidence type="ECO:0000313" key="3">
    <source>
        <dbReference type="Proteomes" id="UP000317940"/>
    </source>
</evidence>